<accession>A0AAU9SUZ2</accession>
<evidence type="ECO:0000313" key="3">
    <source>
        <dbReference type="Proteomes" id="UP000836841"/>
    </source>
</evidence>
<feature type="transmembrane region" description="Helical" evidence="1">
    <location>
        <begin position="69"/>
        <end position="89"/>
    </location>
</feature>
<keyword evidence="1" id="KW-0812">Transmembrane</keyword>
<evidence type="ECO:0000256" key="1">
    <source>
        <dbReference type="SAM" id="Phobius"/>
    </source>
</evidence>
<evidence type="ECO:0000313" key="2">
    <source>
        <dbReference type="EMBL" id="CAH2073272.1"/>
    </source>
</evidence>
<proteinExistence type="predicted"/>
<dbReference type="EMBL" id="OU466862">
    <property type="protein sequence ID" value="CAH2073272.1"/>
    <property type="molecule type" value="Genomic_DNA"/>
</dbReference>
<feature type="transmembrane region" description="Helical" evidence="1">
    <location>
        <begin position="40"/>
        <end position="57"/>
    </location>
</feature>
<reference evidence="2 3" key="1">
    <citation type="submission" date="2022-03" db="EMBL/GenBank/DDBJ databases">
        <authorList>
            <person name="Nunn A."/>
            <person name="Chopra R."/>
            <person name="Nunn A."/>
            <person name="Contreras Garrido A."/>
        </authorList>
    </citation>
    <scope>NUCLEOTIDE SEQUENCE [LARGE SCALE GENOMIC DNA]</scope>
</reference>
<organism evidence="2 3">
    <name type="scientific">Thlaspi arvense</name>
    <name type="common">Field penny-cress</name>
    <dbReference type="NCBI Taxonomy" id="13288"/>
    <lineage>
        <taxon>Eukaryota</taxon>
        <taxon>Viridiplantae</taxon>
        <taxon>Streptophyta</taxon>
        <taxon>Embryophyta</taxon>
        <taxon>Tracheophyta</taxon>
        <taxon>Spermatophyta</taxon>
        <taxon>Magnoliopsida</taxon>
        <taxon>eudicotyledons</taxon>
        <taxon>Gunneridae</taxon>
        <taxon>Pentapetalae</taxon>
        <taxon>rosids</taxon>
        <taxon>malvids</taxon>
        <taxon>Brassicales</taxon>
        <taxon>Brassicaceae</taxon>
        <taxon>Thlaspideae</taxon>
        <taxon>Thlaspi</taxon>
    </lineage>
</organism>
<sequence length="255" mass="28881">MRSLCYHVSVSSHRSLMSKGATVQYRISTKGRGQRSDLKATYEGLSGFLIVFCLMLAGERNDEWRASGIASLLGFELLLLASELMGFLYGDFRAWRDIRTLETILSKFLVKKGVMFSRFLVTMLFFLEDAPPAMLGVTVEKRKLTDGDDFQNTRILVSSHRLVECNFVKPHGYSYVYTCIEGINELNENMLLKSPKMSRFETLHETCDLHFVEDTEEKDKSSRYAIGCNTEADGESLLGFKDGGDLDNFLHPPLP</sequence>
<name>A0AAU9SUZ2_THLAR</name>
<dbReference type="AlphaFoldDB" id="A0AAU9SUZ2"/>
<protein>
    <submittedName>
        <fullName evidence="2">Uncharacterized protein</fullName>
    </submittedName>
</protein>
<keyword evidence="1" id="KW-1133">Transmembrane helix</keyword>
<dbReference type="Proteomes" id="UP000836841">
    <property type="component" value="Chromosome 6"/>
</dbReference>
<gene>
    <name evidence="2" type="ORF">TAV2_LOCUS20438</name>
</gene>
<keyword evidence="1" id="KW-0472">Membrane</keyword>
<keyword evidence="3" id="KW-1185">Reference proteome</keyword>